<dbReference type="PANTHER" id="PTHR33710">
    <property type="entry name" value="BNAC02G09200D PROTEIN"/>
    <property type="match status" value="1"/>
</dbReference>
<organism evidence="1 2">
    <name type="scientific">Gossypium arboreum</name>
    <name type="common">Tree cotton</name>
    <name type="synonym">Gossypium nanking</name>
    <dbReference type="NCBI Taxonomy" id="29729"/>
    <lineage>
        <taxon>Eukaryota</taxon>
        <taxon>Viridiplantae</taxon>
        <taxon>Streptophyta</taxon>
        <taxon>Embryophyta</taxon>
        <taxon>Tracheophyta</taxon>
        <taxon>Spermatophyta</taxon>
        <taxon>Magnoliopsida</taxon>
        <taxon>eudicotyledons</taxon>
        <taxon>Gunneridae</taxon>
        <taxon>Pentapetalae</taxon>
        <taxon>rosids</taxon>
        <taxon>malvids</taxon>
        <taxon>Malvales</taxon>
        <taxon>Malvaceae</taxon>
        <taxon>Malvoideae</taxon>
        <taxon>Gossypium</taxon>
    </lineage>
</organism>
<comment type="caution">
    <text evidence="1">The sequence shown here is derived from an EMBL/GenBank/DDBJ whole genome shotgun (WGS) entry which is preliminary data.</text>
</comment>
<dbReference type="Proteomes" id="UP001358586">
    <property type="component" value="Chromosome 10"/>
</dbReference>
<sequence>MGEQVSGSCSLLEKSVNRLTKEKYWNPVIVRELRRLLIARDPKVVFQNETKLKANEFEHIQRVGNFFRDEWIIEGDFNEVLDDMEKSGGRRRPRVLMDNFQKVIEDLAVVDIKPDKGWFTSNNNHEEGRLVKERLNKFLVSANWLGEALFLSLVVIHQATSDYDAILLDTWGRKPKEDIRDMSFCLDLRPVGLKKKKLRIRSKGFRARGTGTFLTALKGFDGNTHFFLCVHIGGKKRNKIEGLFDTEGKWIVDSKVVGVVARDYSFLKSEASGNYKRILDQIPMCITPDVNLALENRVTGKELIEAFNQMDPRKALGIDVLLRLFYKEN</sequence>
<gene>
    <name evidence="1" type="ORF">PVK06_035072</name>
</gene>
<protein>
    <submittedName>
        <fullName evidence="1">Uncharacterized protein</fullName>
    </submittedName>
</protein>
<accession>A0ABR0NFW5</accession>
<proteinExistence type="predicted"/>
<dbReference type="EMBL" id="JARKNE010000010">
    <property type="protein sequence ID" value="KAK5793898.1"/>
    <property type="molecule type" value="Genomic_DNA"/>
</dbReference>
<evidence type="ECO:0000313" key="2">
    <source>
        <dbReference type="Proteomes" id="UP001358586"/>
    </source>
</evidence>
<dbReference type="Gene3D" id="3.60.10.10">
    <property type="entry name" value="Endonuclease/exonuclease/phosphatase"/>
    <property type="match status" value="1"/>
</dbReference>
<dbReference type="InterPro" id="IPR036691">
    <property type="entry name" value="Endo/exonu/phosph_ase_sf"/>
</dbReference>
<name>A0ABR0NFW5_GOSAR</name>
<dbReference type="PANTHER" id="PTHR33710:SF64">
    <property type="entry name" value="ENDONUCLEASE_EXONUCLEASE_PHOSPHATASE DOMAIN-CONTAINING PROTEIN"/>
    <property type="match status" value="1"/>
</dbReference>
<dbReference type="SUPFAM" id="SSF56219">
    <property type="entry name" value="DNase I-like"/>
    <property type="match status" value="1"/>
</dbReference>
<reference evidence="1 2" key="1">
    <citation type="submission" date="2023-03" db="EMBL/GenBank/DDBJ databases">
        <title>WGS of Gossypium arboreum.</title>
        <authorList>
            <person name="Yu D."/>
        </authorList>
    </citation>
    <scope>NUCLEOTIDE SEQUENCE [LARGE SCALE GENOMIC DNA]</scope>
    <source>
        <tissue evidence="1">Leaf</tissue>
    </source>
</reference>
<keyword evidence="2" id="KW-1185">Reference proteome</keyword>
<evidence type="ECO:0000313" key="1">
    <source>
        <dbReference type="EMBL" id="KAK5793898.1"/>
    </source>
</evidence>